<feature type="compositionally biased region" description="Pro residues" evidence="1">
    <location>
        <begin position="138"/>
        <end position="213"/>
    </location>
</feature>
<feature type="transmembrane region" description="Helical" evidence="2">
    <location>
        <begin position="428"/>
        <end position="451"/>
    </location>
</feature>
<keyword evidence="2" id="KW-0812">Transmembrane</keyword>
<protein>
    <submittedName>
        <fullName evidence="3">Uncharacterized protein</fullName>
    </submittedName>
</protein>
<feature type="region of interest" description="Disordered" evidence="1">
    <location>
        <begin position="223"/>
        <end position="242"/>
    </location>
</feature>
<keyword evidence="2" id="KW-1133">Transmembrane helix</keyword>
<feature type="transmembrane region" description="Helical" evidence="2">
    <location>
        <begin position="390"/>
        <end position="416"/>
    </location>
</feature>
<gene>
    <name evidence="3" type="primary">100631982</name>
</gene>
<feature type="compositionally biased region" description="Low complexity" evidence="1">
    <location>
        <begin position="126"/>
        <end position="137"/>
    </location>
</feature>
<organism evidence="3">
    <name type="scientific">Amphimedon queenslandica</name>
    <name type="common">Sponge</name>
    <dbReference type="NCBI Taxonomy" id="400682"/>
    <lineage>
        <taxon>Eukaryota</taxon>
        <taxon>Metazoa</taxon>
        <taxon>Porifera</taxon>
        <taxon>Demospongiae</taxon>
        <taxon>Heteroscleromorpha</taxon>
        <taxon>Haplosclerida</taxon>
        <taxon>Niphatidae</taxon>
        <taxon>Amphimedon</taxon>
    </lineage>
</organism>
<feature type="region of interest" description="Disordered" evidence="1">
    <location>
        <begin position="310"/>
        <end position="350"/>
    </location>
</feature>
<feature type="region of interest" description="Disordered" evidence="1">
    <location>
        <begin position="85"/>
        <end position="218"/>
    </location>
</feature>
<keyword evidence="2" id="KW-0472">Membrane</keyword>
<dbReference type="STRING" id="400682.A0A1X7VJL1"/>
<name>A0A1X7VJL1_AMPQE</name>
<dbReference type="Proteomes" id="UP000007879">
    <property type="component" value="Unassembled WGS sequence"/>
</dbReference>
<proteinExistence type="predicted"/>
<reference evidence="4" key="1">
    <citation type="journal article" date="2010" name="Nature">
        <title>The Amphimedon queenslandica genome and the evolution of animal complexity.</title>
        <authorList>
            <person name="Srivastava M."/>
            <person name="Simakov O."/>
            <person name="Chapman J."/>
            <person name="Fahey B."/>
            <person name="Gauthier M.E."/>
            <person name="Mitros T."/>
            <person name="Richards G.S."/>
            <person name="Conaco C."/>
            <person name="Dacre M."/>
            <person name="Hellsten U."/>
            <person name="Larroux C."/>
            <person name="Putnam N.H."/>
            <person name="Stanke M."/>
            <person name="Adamska M."/>
            <person name="Darling A."/>
            <person name="Degnan S.M."/>
            <person name="Oakley T.H."/>
            <person name="Plachetzki D.C."/>
            <person name="Zhai Y."/>
            <person name="Adamski M."/>
            <person name="Calcino A."/>
            <person name="Cummins S.F."/>
            <person name="Goodstein D.M."/>
            <person name="Harris C."/>
            <person name="Jackson D.J."/>
            <person name="Leys S.P."/>
            <person name="Shu S."/>
            <person name="Woodcroft B.J."/>
            <person name="Vervoort M."/>
            <person name="Kosik K.S."/>
            <person name="Manning G."/>
            <person name="Degnan B.M."/>
            <person name="Rokhsar D.S."/>
        </authorList>
    </citation>
    <scope>NUCLEOTIDE SEQUENCE [LARGE SCALE GENOMIC DNA]</scope>
</reference>
<feature type="compositionally biased region" description="Polar residues" evidence="1">
    <location>
        <begin position="228"/>
        <end position="242"/>
    </location>
</feature>
<evidence type="ECO:0000313" key="3">
    <source>
        <dbReference type="EnsemblMetazoa" id="Aqu2.1.39995_001"/>
    </source>
</evidence>
<dbReference type="EnsemblMetazoa" id="XM_011411779.2">
    <property type="protein sequence ID" value="XP_011410081.2"/>
    <property type="gene ID" value="LOC100631982"/>
</dbReference>
<keyword evidence="4" id="KW-1185">Reference proteome</keyword>
<evidence type="ECO:0000256" key="1">
    <source>
        <dbReference type="SAM" id="MobiDB-lite"/>
    </source>
</evidence>
<dbReference type="EnsemblMetazoa" id="Aqu2.1.39995_001">
    <property type="protein sequence ID" value="Aqu2.1.39995_001"/>
    <property type="gene ID" value="Aqu2.1.39995"/>
</dbReference>
<feature type="transmembrane region" description="Helical" evidence="2">
    <location>
        <begin position="472"/>
        <end position="494"/>
    </location>
</feature>
<dbReference type="KEGG" id="aqu:100631982"/>
<reference evidence="3" key="2">
    <citation type="submission" date="2017-05" db="UniProtKB">
        <authorList>
            <consortium name="EnsemblMetazoa"/>
        </authorList>
    </citation>
    <scope>IDENTIFICATION</scope>
</reference>
<feature type="compositionally biased region" description="Pro residues" evidence="1">
    <location>
        <begin position="320"/>
        <end position="331"/>
    </location>
</feature>
<sequence>MEGEDNFISQTSNVLPQSDKSHVILDPVIAIDLAAPLPDLPALSLPENADATYTDIITAMEASDNNEENDEYMCMDQSISEAPLISVPTPDPVREDSQPDFLSIETETRTTNTGTTPYEVPVSLRLPSARASSSSFPLSPPSQPPPSPPLGPPSPFQPPPSPLQPPPPSSLEAPPSPPPFQPPSFIPPPPPMSSPSPPPPQHIPPPLQIPPVESPTEEVYEDIIPEASPSSVESATYDNANEPTSLYMAIDDQDSPDDTYDDIPANESYVEILPNNQVQMTVRPPQNQQAYVAENSSETTAVLTGLSEEAPPSYDALFGGPPPPAPAPAPGPTSYVAPRQGHDIRGAFRPPVVSQTPAPVQVSRDMPDNGDGDENWCLSTVNSSPIKTGIYLFIFLLGIFVPLGMLGLGVGIYITGSSTDSTSLSGNVPIYLIVMGSCSSFFVCWHTTALVSGAYIRAHNTPRRHSTSSCCLRVLHCGGLVWWGALGYLSYIVYQMRNDITFDLLTIALLGFIVFQYLMVLYCLLEAFVDCRVCVRERCRDTDDDDRF</sequence>
<evidence type="ECO:0000256" key="2">
    <source>
        <dbReference type="SAM" id="Phobius"/>
    </source>
</evidence>
<feature type="transmembrane region" description="Helical" evidence="2">
    <location>
        <begin position="500"/>
        <end position="525"/>
    </location>
</feature>
<accession>A0A1X7VJL1</accession>
<dbReference type="AlphaFoldDB" id="A0A1X7VJL1"/>
<dbReference type="InParanoid" id="A0A1X7VJL1"/>
<evidence type="ECO:0000313" key="4">
    <source>
        <dbReference type="Proteomes" id="UP000007879"/>
    </source>
</evidence>